<dbReference type="Proteomes" id="UP000831113">
    <property type="component" value="Plasmid unnamed5"/>
</dbReference>
<reference evidence="1 2" key="1">
    <citation type="submission" date="2022-03" db="EMBL/GenBank/DDBJ databases">
        <title>Hymenobactersp. isolated from the air.</title>
        <authorList>
            <person name="Won M."/>
            <person name="Kwon S.-W."/>
        </authorList>
    </citation>
    <scope>NUCLEOTIDE SEQUENCE [LARGE SCALE GENOMIC DNA]</scope>
    <source>
        <strain evidence="1 2">KACC 21982</strain>
        <plasmid evidence="1 2">unnamed5</plasmid>
    </source>
</reference>
<proteinExistence type="predicted"/>
<accession>A0ABY4D544</accession>
<organism evidence="1 2">
    <name type="scientific">Hymenobacter tibetensis</name>
    <dbReference type="NCBI Taxonomy" id="497967"/>
    <lineage>
        <taxon>Bacteria</taxon>
        <taxon>Pseudomonadati</taxon>
        <taxon>Bacteroidota</taxon>
        <taxon>Cytophagia</taxon>
        <taxon>Cytophagales</taxon>
        <taxon>Hymenobacteraceae</taxon>
        <taxon>Hymenobacter</taxon>
    </lineage>
</organism>
<dbReference type="EMBL" id="CP094674">
    <property type="protein sequence ID" value="UOG77628.1"/>
    <property type="molecule type" value="Genomic_DNA"/>
</dbReference>
<geneLocation type="plasmid" evidence="1 2">
    <name>unnamed5</name>
</geneLocation>
<keyword evidence="1" id="KW-0614">Plasmid</keyword>
<dbReference type="RefSeq" id="WP_243803492.1">
    <property type="nucleotide sequence ID" value="NZ_CP094674.1"/>
</dbReference>
<evidence type="ECO:0000313" key="1">
    <source>
        <dbReference type="EMBL" id="UOG77628.1"/>
    </source>
</evidence>
<keyword evidence="2" id="KW-1185">Reference proteome</keyword>
<name>A0ABY4D544_9BACT</name>
<sequence length="229" mass="25637">MFLLLLCRLPLPVQGQGWLVSADTTHVPDWLRTRQQLLSLPQLPIATHVAHFRLSAPGQVVEGWRTSDGSYSGQVLNWVQEVNPKNDALTNRIHRVLWALDSATVRGLFDSLQQLHLRALPDETAIVGWKPILDGISYTLEYATTTTYAVKSYGNPASQGTLPEAQRVLSFVAQTVEAEATLAQRRAFEARIPYQCYTDGGGTITCRILTAADQRKYKREQNGISRHRK</sequence>
<evidence type="ECO:0000313" key="2">
    <source>
        <dbReference type="Proteomes" id="UP000831113"/>
    </source>
</evidence>
<protein>
    <submittedName>
        <fullName evidence="1">Uncharacterized protein</fullName>
    </submittedName>
</protein>
<gene>
    <name evidence="1" type="ORF">MTX78_25020</name>
</gene>